<dbReference type="InterPro" id="IPR050561">
    <property type="entry name" value="PTP"/>
</dbReference>
<dbReference type="InterPro" id="IPR000387">
    <property type="entry name" value="Tyr_Pase_dom"/>
</dbReference>
<evidence type="ECO:0000313" key="8">
    <source>
        <dbReference type="EMBL" id="CAK1595448.1"/>
    </source>
</evidence>
<dbReference type="InterPro" id="IPR003595">
    <property type="entry name" value="Tyr_Pase_cat"/>
</dbReference>
<evidence type="ECO:0000256" key="3">
    <source>
        <dbReference type="ARBA" id="ARBA00022801"/>
    </source>
</evidence>
<dbReference type="SMART" id="SM00404">
    <property type="entry name" value="PTPc_motif"/>
    <property type="match status" value="1"/>
</dbReference>
<dbReference type="Pfam" id="PF22785">
    <property type="entry name" value="Tc-R-P"/>
    <property type="match status" value="1"/>
</dbReference>
<feature type="domain" description="Tyrosine specific protein phosphatases" evidence="7">
    <location>
        <begin position="260"/>
        <end position="322"/>
    </location>
</feature>
<dbReference type="Gene3D" id="3.90.190.10">
    <property type="entry name" value="Protein tyrosine phosphatase superfamily"/>
    <property type="match status" value="2"/>
</dbReference>
<comment type="similarity">
    <text evidence="1">Belongs to the protein-tyrosine phosphatase family. Non-receptor class CDC14 subfamily.</text>
</comment>
<keyword evidence="9" id="KW-1185">Reference proteome</keyword>
<proteinExistence type="inferred from homology"/>
<dbReference type="CDD" id="cd17657">
    <property type="entry name" value="CDC14_N"/>
    <property type="match status" value="1"/>
</dbReference>
<feature type="region of interest" description="Disordered" evidence="5">
    <location>
        <begin position="560"/>
        <end position="579"/>
    </location>
</feature>
<dbReference type="PROSITE" id="PS00383">
    <property type="entry name" value="TYR_PHOSPHATASE_1"/>
    <property type="match status" value="1"/>
</dbReference>
<keyword evidence="4" id="KW-0904">Protein phosphatase</keyword>
<dbReference type="Proteomes" id="UP001314205">
    <property type="component" value="Unassembled WGS sequence"/>
</dbReference>
<dbReference type="InterPro" id="IPR029260">
    <property type="entry name" value="DSPn"/>
</dbReference>
<dbReference type="PROSITE" id="PS50056">
    <property type="entry name" value="TYR_PHOSPHATASE_2"/>
    <property type="match status" value="1"/>
</dbReference>
<dbReference type="PANTHER" id="PTHR23339">
    <property type="entry name" value="TYROSINE SPECIFIC PROTEIN PHOSPHATASE AND DUAL SPECIFICITY PROTEIN PHOSPHATASE"/>
    <property type="match status" value="1"/>
</dbReference>
<evidence type="ECO:0000256" key="1">
    <source>
        <dbReference type="ARBA" id="ARBA00007315"/>
    </source>
</evidence>
<feature type="domain" description="Tyrosine-protein phosphatase" evidence="6">
    <location>
        <begin position="189"/>
        <end position="335"/>
    </location>
</feature>
<dbReference type="InterPro" id="IPR020422">
    <property type="entry name" value="TYR_PHOSPHATASE_DUAL_dom"/>
</dbReference>
<feature type="compositionally biased region" description="Polar residues" evidence="5">
    <location>
        <begin position="569"/>
        <end position="579"/>
    </location>
</feature>
<evidence type="ECO:0000259" key="7">
    <source>
        <dbReference type="PROSITE" id="PS50056"/>
    </source>
</evidence>
<dbReference type="Pfam" id="PF14671">
    <property type="entry name" value="DSPn"/>
    <property type="match status" value="1"/>
</dbReference>
<evidence type="ECO:0000256" key="5">
    <source>
        <dbReference type="SAM" id="MobiDB-lite"/>
    </source>
</evidence>
<gene>
    <name evidence="8" type="ORF">PARMNEM_LOCUS14928</name>
</gene>
<feature type="region of interest" description="Disordered" evidence="5">
    <location>
        <begin position="593"/>
        <end position="627"/>
    </location>
</feature>
<comment type="caution">
    <text evidence="8">The sequence shown here is derived from an EMBL/GenBank/DDBJ whole genome shotgun (WGS) entry which is preliminary data.</text>
</comment>
<dbReference type="EC" id="3.1.3.48" evidence="2"/>
<accession>A0AAV1LJ75</accession>
<dbReference type="SMART" id="SM00195">
    <property type="entry name" value="DSPc"/>
    <property type="match status" value="1"/>
</dbReference>
<evidence type="ECO:0000313" key="9">
    <source>
        <dbReference type="Proteomes" id="UP001314205"/>
    </source>
</evidence>
<feature type="compositionally biased region" description="Polar residues" evidence="5">
    <location>
        <begin position="610"/>
        <end position="627"/>
    </location>
</feature>
<dbReference type="InterPro" id="IPR016130">
    <property type="entry name" value="Tyr_Pase_AS"/>
</dbReference>
<dbReference type="AlphaFoldDB" id="A0AAV1LJ75"/>
<name>A0AAV1LJ75_9NEOP</name>
<dbReference type="InterPro" id="IPR029021">
    <property type="entry name" value="Prot-tyrosine_phosphatase-like"/>
</dbReference>
<dbReference type="SUPFAM" id="SSF52799">
    <property type="entry name" value="(Phosphotyrosine protein) phosphatases II"/>
    <property type="match status" value="2"/>
</dbReference>
<dbReference type="FunFam" id="3.90.190.10:FF:000006">
    <property type="entry name" value="Dual specificity protein phosphatase CDC14B"/>
    <property type="match status" value="1"/>
</dbReference>
<dbReference type="EMBL" id="CAVLGL010000092">
    <property type="protein sequence ID" value="CAK1595448.1"/>
    <property type="molecule type" value="Genomic_DNA"/>
</dbReference>
<evidence type="ECO:0000256" key="4">
    <source>
        <dbReference type="ARBA" id="ARBA00022912"/>
    </source>
</evidence>
<dbReference type="GO" id="GO:0004725">
    <property type="term" value="F:protein tyrosine phosphatase activity"/>
    <property type="evidence" value="ECO:0007669"/>
    <property type="project" value="UniProtKB-EC"/>
</dbReference>
<sequence>MDESDVIISSTEIIKDRLYFATLKSGYKPKPTRNSKYFHIEDEIVYENFYFDFGPYHLCHLYQFCNKLNEELERNPKKKIVFYTSNNETLRLNAAYLIGSYQIIYLGGSPAAVYKQLTEGGEWSLLTFRDASGGPPLFDISLLDVLHGLKVAHDARFFDFRHFDAEQYLFYEKVENGDLNWIIPDKMLAFSGPHHRSRLDRGYPLHSPEHYHDYFRTHHVTTVVRLNKKSYDARQFTAHGFEHRELFFVDGSVPSDLIVNRFIRIAEAAKGAVAVHCKAGLGRTGTLIACYMMKHHGFTAREAIAWLRLCRPGSVIGHQQWFLENVQPRMHAEGEAYRRRHNITSFPVFTRGIYCDLPPETRDVHEKPSGDNKPVSLQSILHSNKNMNKLDNANALNANEADSENNVTSVIGKYKTTPTPMLPTKTVFTPKMNYMMPTNNIRNANNTNLKPQPRLINSTLKSHYASKTSTFPPTRGANSQANKLVASVKSSFTGKNSFHGQRANLARPTLSYTHGSSPLKTFTRKAASVSKITANDTSVVNTLSNVTSLSALTENCHLNGKNRLPSEPNLKTVTSTKGSVANVNGRKKLIIRSNSSSRKRLPKNLPKNGLESTQDLSSSDTNVTNISADSLETPFRFRRKRDKSSSPEPMDCVSNSIITADVTPDNYEETNNSQGNKLYKIKALRKKCPAFGVSLLKKDNVQTRSSSCASSANVKKK</sequence>
<keyword evidence="3" id="KW-0378">Hydrolase</keyword>
<reference evidence="8 9" key="1">
    <citation type="submission" date="2023-11" db="EMBL/GenBank/DDBJ databases">
        <authorList>
            <person name="Hedman E."/>
            <person name="Englund M."/>
            <person name="Stromberg M."/>
            <person name="Nyberg Akerstrom W."/>
            <person name="Nylinder S."/>
            <person name="Jareborg N."/>
            <person name="Kallberg Y."/>
            <person name="Kronander E."/>
        </authorList>
    </citation>
    <scope>NUCLEOTIDE SEQUENCE [LARGE SCALE GENOMIC DNA]</scope>
</reference>
<protein>
    <recommendedName>
        <fullName evidence="2">protein-tyrosine-phosphatase</fullName>
        <ecNumber evidence="2">3.1.3.48</ecNumber>
    </recommendedName>
</protein>
<evidence type="ECO:0000259" key="6">
    <source>
        <dbReference type="PROSITE" id="PS50054"/>
    </source>
</evidence>
<dbReference type="InterPro" id="IPR044506">
    <property type="entry name" value="CDC14_C"/>
</dbReference>
<dbReference type="CDD" id="cd14499">
    <property type="entry name" value="CDC14_C"/>
    <property type="match status" value="1"/>
</dbReference>
<organism evidence="8 9">
    <name type="scientific">Parnassius mnemosyne</name>
    <name type="common">clouded apollo</name>
    <dbReference type="NCBI Taxonomy" id="213953"/>
    <lineage>
        <taxon>Eukaryota</taxon>
        <taxon>Metazoa</taxon>
        <taxon>Ecdysozoa</taxon>
        <taxon>Arthropoda</taxon>
        <taxon>Hexapoda</taxon>
        <taxon>Insecta</taxon>
        <taxon>Pterygota</taxon>
        <taxon>Neoptera</taxon>
        <taxon>Endopterygota</taxon>
        <taxon>Lepidoptera</taxon>
        <taxon>Glossata</taxon>
        <taxon>Ditrysia</taxon>
        <taxon>Papilionoidea</taxon>
        <taxon>Papilionidae</taxon>
        <taxon>Parnassiinae</taxon>
        <taxon>Parnassini</taxon>
        <taxon>Parnassius</taxon>
        <taxon>Driopa</taxon>
    </lineage>
</organism>
<dbReference type="PROSITE" id="PS50054">
    <property type="entry name" value="TYR_PHOSPHATASE_DUAL"/>
    <property type="match status" value="1"/>
</dbReference>
<evidence type="ECO:0000256" key="2">
    <source>
        <dbReference type="ARBA" id="ARBA00013064"/>
    </source>
</evidence>